<dbReference type="AlphaFoldDB" id="A0A356LM25"/>
<evidence type="ECO:0000313" key="2">
    <source>
        <dbReference type="Proteomes" id="UP000264036"/>
    </source>
</evidence>
<protein>
    <submittedName>
        <fullName evidence="1">Uncharacterized protein</fullName>
    </submittedName>
</protein>
<sequence>MTNSPDISVQILYKWDEASMQTANLRPGNCTAALLTWTVLPLPIDESVPVPIMRAVTETATTSGTLAFRLFFNVDLPDGLTVHPAPRAWFGRRLVEGLLYCWPANIATATTPDAATEIFFQNWHLQDQAALIQRNDTLSYESMDRLRRARDWRRHEFPADARVLIAPAVDGEGVLFVAADVHELESAVRAVTDRLRDAGVVVAIEH</sequence>
<dbReference type="EMBL" id="DOEK01000047">
    <property type="protein sequence ID" value="HBP32070.1"/>
    <property type="molecule type" value="Genomic_DNA"/>
</dbReference>
<gene>
    <name evidence="1" type="ORF">DD666_22005</name>
</gene>
<accession>A0A356LM25</accession>
<evidence type="ECO:0000313" key="1">
    <source>
        <dbReference type="EMBL" id="HBP32070.1"/>
    </source>
</evidence>
<name>A0A356LM25_9BURK</name>
<proteinExistence type="predicted"/>
<dbReference type="Proteomes" id="UP000264036">
    <property type="component" value="Unassembled WGS sequence"/>
</dbReference>
<reference evidence="1 2" key="1">
    <citation type="journal article" date="2018" name="Nat. Biotechnol.">
        <title>A standardized bacterial taxonomy based on genome phylogeny substantially revises the tree of life.</title>
        <authorList>
            <person name="Parks D.H."/>
            <person name="Chuvochina M."/>
            <person name="Waite D.W."/>
            <person name="Rinke C."/>
            <person name="Skarshewski A."/>
            <person name="Chaumeil P.A."/>
            <person name="Hugenholtz P."/>
        </authorList>
    </citation>
    <scope>NUCLEOTIDE SEQUENCE [LARGE SCALE GENOMIC DNA]</scope>
    <source>
        <strain evidence="1">UBA10707</strain>
    </source>
</reference>
<comment type="caution">
    <text evidence="1">The sequence shown here is derived from an EMBL/GenBank/DDBJ whole genome shotgun (WGS) entry which is preliminary data.</text>
</comment>
<organism evidence="1 2">
    <name type="scientific">Advenella kashmirensis</name>
    <dbReference type="NCBI Taxonomy" id="310575"/>
    <lineage>
        <taxon>Bacteria</taxon>
        <taxon>Pseudomonadati</taxon>
        <taxon>Pseudomonadota</taxon>
        <taxon>Betaproteobacteria</taxon>
        <taxon>Burkholderiales</taxon>
        <taxon>Alcaligenaceae</taxon>
    </lineage>
</organism>